<evidence type="ECO:0000256" key="5">
    <source>
        <dbReference type="ARBA" id="ARBA00023136"/>
    </source>
</evidence>
<keyword evidence="2" id="KW-0813">Transport</keyword>
<sequence>MTRNMKLSRCQCGVVSRRRGAVAEKRSQSDISGANNQPSSQYCLIDPRMASSGRRTRPQFSVPSSPSDNESPIRPRRPSLEPQVDILSTRGQYLSSLIRRRSFSSSQSLYRPDGYIDTERDDTGSFRHRVEGPATVRARELIGERRPPYNWRQLYERNNNLISQYVYIDRLLDSSLPRRLIVEYQQNRAVESAKRTNAGAHEGGYGSFENLADDEIPKKIKRTPRNLYRIPSESSLLLPQTTDGEASPLEDVTPKGHDFVDSGARIVTVAIYVNFVANVILLAAKIAALLMTNSVSVLASLVDGALDFLSTTIVWITTALIRRQDRYEYPISRRRLEPLSVLVFAVVMVTSFFQVAITSAGRLISSEHAVIQLSVPSAAIMGSTVVVKFLCWFWCRLINNSSVQALAQDAMTDVVFNFFSIVFPLVGGFTNIWFLDPLGGLILSIYIIWNWSRTASEHIRHLTGAAASREDVSILLYMTMRFSRSILKIQNLRAYYAGDLLNVEVDIVLPDNSSLRDSHDLGESLQYMLESVPTVERAFVHMDYDPWNIPSHMNQQEA</sequence>
<reference evidence="10" key="2">
    <citation type="journal article" date="2009" name="Fungal Genet. Biol.">
        <title>The 2008 update of the Aspergillus nidulans genome annotation: a community effort.</title>
        <authorList>
            <person name="Wortman J.R."/>
            <person name="Gilsenan J.M."/>
            <person name="Joardar V."/>
            <person name="Deegan J."/>
            <person name="Clutterbuck J."/>
            <person name="Andersen M.R."/>
            <person name="Archer D."/>
            <person name="Bencina M."/>
            <person name="Braus G."/>
            <person name="Coutinho P."/>
            <person name="von Dohren H."/>
            <person name="Doonan J."/>
            <person name="Driessen A.J."/>
            <person name="Durek P."/>
            <person name="Espeso E."/>
            <person name="Fekete E."/>
            <person name="Flipphi M."/>
            <person name="Estrada C.G."/>
            <person name="Geysens S."/>
            <person name="Goldman G."/>
            <person name="de Groot P.W."/>
            <person name="Hansen K."/>
            <person name="Harris S.D."/>
            <person name="Heinekamp T."/>
            <person name="Helmstaedt K."/>
            <person name="Henrissat B."/>
            <person name="Hofmann G."/>
            <person name="Homan T."/>
            <person name="Horio T."/>
            <person name="Horiuchi H."/>
            <person name="James S."/>
            <person name="Jones M."/>
            <person name="Karaffa L."/>
            <person name="Karanyi Z."/>
            <person name="Kato M."/>
            <person name="Keller N."/>
            <person name="Kelly D.E."/>
            <person name="Kiel J.A."/>
            <person name="Kim J.M."/>
            <person name="van der Klei I.J."/>
            <person name="Klis F.M."/>
            <person name="Kovalchuk A."/>
            <person name="Krasevec N."/>
            <person name="Kubicek C.P."/>
            <person name="Liu B."/>
            <person name="Maccabe A."/>
            <person name="Meyer V."/>
            <person name="Mirabito P."/>
            <person name="Miskei M."/>
            <person name="Mos M."/>
            <person name="Mullins J."/>
            <person name="Nelson D.R."/>
            <person name="Nielsen J."/>
            <person name="Oakley B.R."/>
            <person name="Osmani S.A."/>
            <person name="Pakula T."/>
            <person name="Paszewski A."/>
            <person name="Paulsen I."/>
            <person name="Pilsyk S."/>
            <person name="Pocsi I."/>
            <person name="Punt P.J."/>
            <person name="Ram A.F."/>
            <person name="Ren Q."/>
            <person name="Robellet X."/>
            <person name="Robson G."/>
            <person name="Seiboth B."/>
            <person name="van Solingen P."/>
            <person name="Specht T."/>
            <person name="Sun J."/>
            <person name="Taheri-Talesh N."/>
            <person name="Takeshita N."/>
            <person name="Ussery D."/>
            <person name="vanKuyk P.A."/>
            <person name="Visser H."/>
            <person name="van de Vondervoort P.J."/>
            <person name="de Vries R.P."/>
            <person name="Walton J."/>
            <person name="Xiang X."/>
            <person name="Xiong Y."/>
            <person name="Zeng A.P."/>
            <person name="Brandt B.W."/>
            <person name="Cornell M.J."/>
            <person name="van den Hondel C.A."/>
            <person name="Visser J."/>
            <person name="Oliver S.G."/>
            <person name="Turner G."/>
        </authorList>
    </citation>
    <scope>GENOME REANNOTATION</scope>
    <source>
        <strain evidence="10">FGSC A4 / ATCC 38163 / CBS 112.46 / NRRL 194 / M139</strain>
    </source>
</reference>
<dbReference type="FunFam" id="1.20.1510.10:FF:000005">
    <property type="entry name" value="Putative Cation diffusion facilitator 1"/>
    <property type="match status" value="1"/>
</dbReference>
<keyword evidence="3 7" id="KW-0812">Transmembrane</keyword>
<keyword evidence="4 7" id="KW-1133">Transmembrane helix</keyword>
<name>Q5B331_EMENI</name>
<dbReference type="InParanoid" id="Q5B331"/>
<evidence type="ECO:0000256" key="3">
    <source>
        <dbReference type="ARBA" id="ARBA00022692"/>
    </source>
</evidence>
<organism evidence="9 10">
    <name type="scientific">Emericella nidulans (strain FGSC A4 / ATCC 38163 / CBS 112.46 / NRRL 194 / M139)</name>
    <name type="common">Aspergillus nidulans</name>
    <dbReference type="NCBI Taxonomy" id="227321"/>
    <lineage>
        <taxon>Eukaryota</taxon>
        <taxon>Fungi</taxon>
        <taxon>Dikarya</taxon>
        <taxon>Ascomycota</taxon>
        <taxon>Pezizomycotina</taxon>
        <taxon>Eurotiomycetes</taxon>
        <taxon>Eurotiomycetidae</taxon>
        <taxon>Eurotiales</taxon>
        <taxon>Aspergillaceae</taxon>
        <taxon>Aspergillus</taxon>
        <taxon>Aspergillus subgen. Nidulantes</taxon>
    </lineage>
</organism>
<feature type="transmembrane region" description="Helical" evidence="7">
    <location>
        <begin position="370"/>
        <end position="394"/>
    </location>
</feature>
<dbReference type="Gene3D" id="1.20.1510.10">
    <property type="entry name" value="Cation efflux protein transmembrane domain"/>
    <property type="match status" value="1"/>
</dbReference>
<dbReference type="SUPFAM" id="SSF161111">
    <property type="entry name" value="Cation efflux protein transmembrane domain-like"/>
    <property type="match status" value="1"/>
</dbReference>
<feature type="compositionally biased region" description="Polar residues" evidence="6">
    <location>
        <begin position="29"/>
        <end position="42"/>
    </location>
</feature>
<feature type="transmembrane region" description="Helical" evidence="7">
    <location>
        <begin position="406"/>
        <end position="426"/>
    </location>
</feature>
<dbReference type="OrthoDB" id="78296at2759"/>
<dbReference type="InterPro" id="IPR058533">
    <property type="entry name" value="Cation_efflux_TM"/>
</dbReference>
<comment type="subcellular location">
    <subcellularLocation>
        <location evidence="1">Membrane</location>
        <topology evidence="1">Multi-pass membrane protein</topology>
    </subcellularLocation>
</comment>
<evidence type="ECO:0000259" key="8">
    <source>
        <dbReference type="Pfam" id="PF01545"/>
    </source>
</evidence>
<dbReference type="Pfam" id="PF01545">
    <property type="entry name" value="Cation_efflux"/>
    <property type="match status" value="1"/>
</dbReference>
<dbReference type="OMA" id="KKPIREY"/>
<dbReference type="GO" id="GO:0008324">
    <property type="term" value="F:monoatomic cation transmembrane transporter activity"/>
    <property type="evidence" value="ECO:0000318"/>
    <property type="project" value="GO_Central"/>
</dbReference>
<evidence type="ECO:0000256" key="6">
    <source>
        <dbReference type="SAM" id="MobiDB-lite"/>
    </source>
</evidence>
<dbReference type="HOGENOM" id="CLU_013430_10_1_1"/>
<evidence type="ECO:0000256" key="2">
    <source>
        <dbReference type="ARBA" id="ARBA00022448"/>
    </source>
</evidence>
<evidence type="ECO:0000256" key="4">
    <source>
        <dbReference type="ARBA" id="ARBA00022989"/>
    </source>
</evidence>
<evidence type="ECO:0000256" key="1">
    <source>
        <dbReference type="ARBA" id="ARBA00004141"/>
    </source>
</evidence>
<dbReference type="EMBL" id="BN001303">
    <property type="protein sequence ID" value="CBF76201.1"/>
    <property type="molecule type" value="Genomic_DNA"/>
</dbReference>
<dbReference type="GeneID" id="2872844"/>
<dbReference type="STRING" id="227321.Q5B331"/>
<evidence type="ECO:0000256" key="7">
    <source>
        <dbReference type="SAM" id="Phobius"/>
    </source>
</evidence>
<dbReference type="GO" id="GO:0016020">
    <property type="term" value="C:membrane"/>
    <property type="evidence" value="ECO:0000318"/>
    <property type="project" value="GO_Central"/>
</dbReference>
<dbReference type="Proteomes" id="UP000000560">
    <property type="component" value="Chromosome III"/>
</dbReference>
<dbReference type="FunFam" id="3.30.70.1350:FF:000004">
    <property type="entry name" value="Cation diffusion facilitator 10"/>
    <property type="match status" value="1"/>
</dbReference>
<dbReference type="InterPro" id="IPR036837">
    <property type="entry name" value="Cation_efflux_CTD_sf"/>
</dbReference>
<dbReference type="GO" id="GO:0098771">
    <property type="term" value="P:inorganic ion homeostasis"/>
    <property type="evidence" value="ECO:0007669"/>
    <property type="project" value="UniProtKB-ARBA"/>
</dbReference>
<feature type="compositionally biased region" description="Polar residues" evidence="6">
    <location>
        <begin position="58"/>
        <end position="70"/>
    </location>
</feature>
<evidence type="ECO:0000313" key="9">
    <source>
        <dbReference type="EMBL" id="CBF76201.1"/>
    </source>
</evidence>
<keyword evidence="10" id="KW-1185">Reference proteome</keyword>
<dbReference type="Gene3D" id="3.30.70.1350">
    <property type="entry name" value="Cation efflux protein, cytoplasmic domain"/>
    <property type="match status" value="1"/>
</dbReference>
<dbReference type="PANTHER" id="PTHR43840">
    <property type="entry name" value="MITOCHONDRIAL METAL TRANSPORTER 1-RELATED"/>
    <property type="match status" value="1"/>
</dbReference>
<dbReference type="KEGG" id="ani:ANIA_05049"/>
<dbReference type="PANTHER" id="PTHR43840:SF4">
    <property type="entry name" value="CDF DIVALENT METAL CATION TRANSPORTER (EUROFUNG)"/>
    <property type="match status" value="1"/>
</dbReference>
<keyword evidence="5 7" id="KW-0472">Membrane</keyword>
<dbReference type="AlphaFoldDB" id="Q5B331"/>
<gene>
    <name evidence="9" type="ORF">ANIA_05049</name>
</gene>
<feature type="region of interest" description="Disordered" evidence="6">
    <location>
        <begin position="19"/>
        <end position="82"/>
    </location>
</feature>
<feature type="domain" description="Cation efflux protein transmembrane" evidence="8">
    <location>
        <begin position="272"/>
        <end position="462"/>
    </location>
</feature>
<dbReference type="GO" id="GO:0030003">
    <property type="term" value="P:intracellular monoatomic cation homeostasis"/>
    <property type="evidence" value="ECO:0007669"/>
    <property type="project" value="UniProtKB-ARBA"/>
</dbReference>
<dbReference type="eggNOG" id="KOG1485">
    <property type="taxonomic scope" value="Eukaryota"/>
</dbReference>
<evidence type="ECO:0000313" key="10">
    <source>
        <dbReference type="Proteomes" id="UP000000560"/>
    </source>
</evidence>
<proteinExistence type="predicted"/>
<accession>C8V833</accession>
<dbReference type="InterPro" id="IPR027469">
    <property type="entry name" value="Cation_efflux_TMD_sf"/>
</dbReference>
<feature type="transmembrane region" description="Helical" evidence="7">
    <location>
        <begin position="297"/>
        <end position="321"/>
    </location>
</feature>
<accession>Q5B331</accession>
<protein>
    <submittedName>
        <fullName evidence="9">CDF divalent metal cation transporter (Eurofung)</fullName>
    </submittedName>
</protein>
<feature type="transmembrane region" description="Helical" evidence="7">
    <location>
        <begin position="341"/>
        <end position="364"/>
    </location>
</feature>
<dbReference type="SUPFAM" id="SSF160240">
    <property type="entry name" value="Cation efflux protein cytoplasmic domain-like"/>
    <property type="match status" value="1"/>
</dbReference>
<feature type="transmembrane region" description="Helical" evidence="7">
    <location>
        <begin position="269"/>
        <end position="291"/>
    </location>
</feature>
<reference evidence="10" key="1">
    <citation type="journal article" date="2005" name="Nature">
        <title>Sequencing of Aspergillus nidulans and comparative analysis with A. fumigatus and A. oryzae.</title>
        <authorList>
            <person name="Galagan J.E."/>
            <person name="Calvo S.E."/>
            <person name="Cuomo C."/>
            <person name="Ma L.J."/>
            <person name="Wortman J.R."/>
            <person name="Batzoglou S."/>
            <person name="Lee S.I."/>
            <person name="Basturkmen M."/>
            <person name="Spevak C.C."/>
            <person name="Clutterbuck J."/>
            <person name="Kapitonov V."/>
            <person name="Jurka J."/>
            <person name="Scazzocchio C."/>
            <person name="Farman M."/>
            <person name="Butler J."/>
            <person name="Purcell S."/>
            <person name="Harris S."/>
            <person name="Braus G.H."/>
            <person name="Draht O."/>
            <person name="Busch S."/>
            <person name="D'Enfert C."/>
            <person name="Bouchier C."/>
            <person name="Goldman G.H."/>
            <person name="Bell-Pedersen D."/>
            <person name="Griffiths-Jones S."/>
            <person name="Doonan J.H."/>
            <person name="Yu J."/>
            <person name="Vienken K."/>
            <person name="Pain A."/>
            <person name="Freitag M."/>
            <person name="Selker E.U."/>
            <person name="Archer D.B."/>
            <person name="Penalva M.A."/>
            <person name="Oakley B.R."/>
            <person name="Momany M."/>
            <person name="Tanaka T."/>
            <person name="Kumagai T."/>
            <person name="Asai K."/>
            <person name="Machida M."/>
            <person name="Nierman W.C."/>
            <person name="Denning D.W."/>
            <person name="Caddick M."/>
            <person name="Hynes M."/>
            <person name="Paoletti M."/>
            <person name="Fischer R."/>
            <person name="Miller B."/>
            <person name="Dyer P."/>
            <person name="Sachs M.S."/>
            <person name="Osmani S.A."/>
            <person name="Birren B.W."/>
        </authorList>
    </citation>
    <scope>NUCLEOTIDE SEQUENCE [LARGE SCALE GENOMIC DNA]</scope>
    <source>
        <strain evidence="10">FGSC A4 / ATCC 38163 / CBS 112.46 / NRRL 194 / M139</strain>
    </source>
</reference>
<dbReference type="InterPro" id="IPR050291">
    <property type="entry name" value="CDF_Transporter"/>
</dbReference>
<dbReference type="RefSeq" id="XP_662653.1">
    <property type="nucleotide sequence ID" value="XM_657561.1"/>
</dbReference>